<dbReference type="EMBL" id="JXTC01000005">
    <property type="protein sequence ID" value="POO02267.1"/>
    <property type="molecule type" value="Genomic_DNA"/>
</dbReference>
<evidence type="ECO:0000256" key="1">
    <source>
        <dbReference type="SAM" id="MobiDB-lite"/>
    </source>
</evidence>
<organism evidence="2 3">
    <name type="scientific">Trema orientale</name>
    <name type="common">Charcoal tree</name>
    <name type="synonym">Celtis orientalis</name>
    <dbReference type="NCBI Taxonomy" id="63057"/>
    <lineage>
        <taxon>Eukaryota</taxon>
        <taxon>Viridiplantae</taxon>
        <taxon>Streptophyta</taxon>
        <taxon>Embryophyta</taxon>
        <taxon>Tracheophyta</taxon>
        <taxon>Spermatophyta</taxon>
        <taxon>Magnoliopsida</taxon>
        <taxon>eudicotyledons</taxon>
        <taxon>Gunneridae</taxon>
        <taxon>Pentapetalae</taxon>
        <taxon>rosids</taxon>
        <taxon>fabids</taxon>
        <taxon>Rosales</taxon>
        <taxon>Cannabaceae</taxon>
        <taxon>Trema</taxon>
    </lineage>
</organism>
<protein>
    <submittedName>
        <fullName evidence="2">Uncharacterized protein</fullName>
    </submittedName>
</protein>
<keyword evidence="3" id="KW-1185">Reference proteome</keyword>
<comment type="caution">
    <text evidence="2">The sequence shown here is derived from an EMBL/GenBank/DDBJ whole genome shotgun (WGS) entry which is preliminary data.</text>
</comment>
<gene>
    <name evidence="2" type="ORF">TorRG33x02_020510</name>
</gene>
<dbReference type="AlphaFoldDB" id="A0A2P5FWX7"/>
<reference evidence="3" key="1">
    <citation type="submission" date="2016-06" db="EMBL/GenBank/DDBJ databases">
        <title>Parallel loss of symbiosis genes in relatives of nitrogen-fixing non-legume Parasponia.</title>
        <authorList>
            <person name="Van Velzen R."/>
            <person name="Holmer R."/>
            <person name="Bu F."/>
            <person name="Rutten L."/>
            <person name="Van Zeijl A."/>
            <person name="Liu W."/>
            <person name="Santuari L."/>
            <person name="Cao Q."/>
            <person name="Sharma T."/>
            <person name="Shen D."/>
            <person name="Roswanjaya Y."/>
            <person name="Wardhani T."/>
            <person name="Kalhor M.S."/>
            <person name="Jansen J."/>
            <person name="Van den Hoogen J."/>
            <person name="Gungor B."/>
            <person name="Hartog M."/>
            <person name="Hontelez J."/>
            <person name="Verver J."/>
            <person name="Yang W.-C."/>
            <person name="Schijlen E."/>
            <person name="Repin R."/>
            <person name="Schilthuizen M."/>
            <person name="Schranz E."/>
            <person name="Heidstra R."/>
            <person name="Miyata K."/>
            <person name="Fedorova E."/>
            <person name="Kohlen W."/>
            <person name="Bisseling T."/>
            <person name="Smit S."/>
            <person name="Geurts R."/>
        </authorList>
    </citation>
    <scope>NUCLEOTIDE SEQUENCE [LARGE SCALE GENOMIC DNA]</scope>
    <source>
        <strain evidence="3">cv. RG33-2</strain>
    </source>
</reference>
<sequence length="119" mass="12398">MMGASEDKVRYGSEFSGTGPIGGSDRNDVVANLAKGAKVGERILGWENARVVVAARLWLGKGRAGVAWRGGYGAWSRVAACRLVSGGHVTLLVVDPEGVAAEVYGELDGDEWGPLVDLG</sequence>
<dbReference type="InParanoid" id="A0A2P5FWX7"/>
<evidence type="ECO:0000313" key="2">
    <source>
        <dbReference type="EMBL" id="POO02267.1"/>
    </source>
</evidence>
<name>A0A2P5FWX7_TREOI</name>
<feature type="compositionally biased region" description="Basic and acidic residues" evidence="1">
    <location>
        <begin position="1"/>
        <end position="11"/>
    </location>
</feature>
<accession>A0A2P5FWX7</accession>
<evidence type="ECO:0000313" key="3">
    <source>
        <dbReference type="Proteomes" id="UP000237000"/>
    </source>
</evidence>
<feature type="region of interest" description="Disordered" evidence="1">
    <location>
        <begin position="1"/>
        <end position="27"/>
    </location>
</feature>
<dbReference type="Proteomes" id="UP000237000">
    <property type="component" value="Unassembled WGS sequence"/>
</dbReference>
<proteinExistence type="predicted"/>